<protein>
    <submittedName>
        <fullName evidence="3 4">Serine/threonine-protein kinase ATG1t isoform X4</fullName>
    </submittedName>
</protein>
<keyword evidence="3 4" id="KW-0808">Transferase</keyword>
<dbReference type="SUPFAM" id="SSF56112">
    <property type="entry name" value="Protein kinase-like (PK-like)"/>
    <property type="match status" value="1"/>
</dbReference>
<organism evidence="2 4">
    <name type="scientific">Prunus mume</name>
    <name type="common">Japanese apricot</name>
    <name type="synonym">Armeniaca mume</name>
    <dbReference type="NCBI Taxonomy" id="102107"/>
    <lineage>
        <taxon>Eukaryota</taxon>
        <taxon>Viridiplantae</taxon>
        <taxon>Streptophyta</taxon>
        <taxon>Embryophyta</taxon>
        <taxon>Tracheophyta</taxon>
        <taxon>Spermatophyta</taxon>
        <taxon>Magnoliopsida</taxon>
        <taxon>eudicotyledons</taxon>
        <taxon>Gunneridae</taxon>
        <taxon>Pentapetalae</taxon>
        <taxon>rosids</taxon>
        <taxon>fabids</taxon>
        <taxon>Rosales</taxon>
        <taxon>Rosaceae</taxon>
        <taxon>Amygdaloideae</taxon>
        <taxon>Amygdaleae</taxon>
        <taxon>Prunus</taxon>
    </lineage>
</organism>
<dbReference type="Pfam" id="PF00069">
    <property type="entry name" value="Pkinase"/>
    <property type="match status" value="1"/>
</dbReference>
<dbReference type="PANTHER" id="PTHR24348:SF53">
    <property type="entry name" value="SERINE_THREONINE-PROTEIN KINASE ATG1T"/>
    <property type="match status" value="1"/>
</dbReference>
<proteinExistence type="predicted"/>
<evidence type="ECO:0000313" key="2">
    <source>
        <dbReference type="Proteomes" id="UP000694861"/>
    </source>
</evidence>
<dbReference type="InterPro" id="IPR000719">
    <property type="entry name" value="Prot_kinase_dom"/>
</dbReference>
<sequence>MLFMSSTQNEGCIFLVLEFCNGGNLATYIRQHGRVQEQIARKFMQQLGAGLEILHSHHIIHRDLKPENILLSRSDDDAVVKVADFGLSRSLHPGDYVETVCGSPLYMAPEVLQFERYDGKVDMWSVGVILFELLNGCPPFPGRTNVQVLKNIKSSTCLPFDQLILSRLHPDSVDMCSKLLSRNPGLALYLPQFHIFLLYPSPKLAIYVASLLGPGFSTRLGFYLVIPGY</sequence>
<dbReference type="PROSITE" id="PS50011">
    <property type="entry name" value="PROTEIN_KINASE_DOM"/>
    <property type="match status" value="1"/>
</dbReference>
<feature type="domain" description="Protein kinase" evidence="1">
    <location>
        <begin position="1"/>
        <end position="197"/>
    </location>
</feature>
<dbReference type="InterPro" id="IPR045269">
    <property type="entry name" value="Atg1-like"/>
</dbReference>
<dbReference type="GO" id="GO:0016301">
    <property type="term" value="F:kinase activity"/>
    <property type="evidence" value="ECO:0007669"/>
    <property type="project" value="UniProtKB-KW"/>
</dbReference>
<dbReference type="RefSeq" id="XP_008244880.1">
    <property type="nucleotide sequence ID" value="XM_008246658.2"/>
</dbReference>
<dbReference type="InterPro" id="IPR011009">
    <property type="entry name" value="Kinase-like_dom_sf"/>
</dbReference>
<dbReference type="Gene3D" id="1.10.510.10">
    <property type="entry name" value="Transferase(Phosphotransferase) domain 1"/>
    <property type="match status" value="1"/>
</dbReference>
<dbReference type="PANTHER" id="PTHR24348">
    <property type="entry name" value="SERINE/THREONINE-PROTEIN KINASE UNC-51-RELATED"/>
    <property type="match status" value="1"/>
</dbReference>
<evidence type="ECO:0000259" key="1">
    <source>
        <dbReference type="PROSITE" id="PS50011"/>
    </source>
</evidence>
<dbReference type="InterPro" id="IPR008271">
    <property type="entry name" value="Ser/Thr_kinase_AS"/>
</dbReference>
<dbReference type="SMART" id="SM00220">
    <property type="entry name" value="S_TKc"/>
    <property type="match status" value="1"/>
</dbReference>
<keyword evidence="2" id="KW-1185">Reference proteome</keyword>
<gene>
    <name evidence="3 4" type="primary">LOC103342986</name>
</gene>
<accession>A0ABM1LYC6</accession>
<dbReference type="PROSITE" id="PS00108">
    <property type="entry name" value="PROTEIN_KINASE_ST"/>
    <property type="match status" value="1"/>
</dbReference>
<keyword evidence="3 4" id="KW-0418">Kinase</keyword>
<evidence type="ECO:0000313" key="4">
    <source>
        <dbReference type="RefSeq" id="XP_016652403.1"/>
    </source>
</evidence>
<dbReference type="GeneID" id="103342986"/>
<name>A0ABM1LYC6_PRUMU</name>
<dbReference type="RefSeq" id="XP_016652403.1">
    <property type="nucleotide sequence ID" value="XM_016796917.1"/>
</dbReference>
<evidence type="ECO:0000313" key="3">
    <source>
        <dbReference type="RefSeq" id="XP_008244880.1"/>
    </source>
</evidence>
<dbReference type="Proteomes" id="UP000694861">
    <property type="component" value="Unplaced"/>
</dbReference>
<reference evidence="3 4" key="1">
    <citation type="submission" date="2025-05" db="UniProtKB">
        <authorList>
            <consortium name="RefSeq"/>
        </authorList>
    </citation>
    <scope>IDENTIFICATION</scope>
</reference>